<dbReference type="eggNOG" id="COG2096">
    <property type="taxonomic scope" value="Bacteria"/>
</dbReference>
<evidence type="ECO:0000313" key="8">
    <source>
        <dbReference type="Proteomes" id="UP000001591"/>
    </source>
</evidence>
<feature type="region of interest" description="Disordered" evidence="5">
    <location>
        <begin position="1"/>
        <end position="21"/>
    </location>
</feature>
<comment type="pathway">
    <text evidence="4">Cofactor biosynthesis; adenosylcobalamin biosynthesis; adenosylcobalamin from cob(II)yrinate a,c-diamide: step 2/7.</text>
</comment>
<dbReference type="SUPFAM" id="SSF89028">
    <property type="entry name" value="Cobalamin adenosyltransferase-like"/>
    <property type="match status" value="1"/>
</dbReference>
<dbReference type="Proteomes" id="UP000001591">
    <property type="component" value="Chromosome"/>
</dbReference>
<dbReference type="OrthoDB" id="9778896at2"/>
<keyword evidence="4" id="KW-0169">Cobalamin biosynthesis</keyword>
<accession>B6IQN6</accession>
<dbReference type="HOGENOM" id="CLU_083486_0_0_5"/>
<dbReference type="PANTHER" id="PTHR12213:SF0">
    <property type="entry name" value="CORRINOID ADENOSYLTRANSFERASE MMAB"/>
    <property type="match status" value="1"/>
</dbReference>
<evidence type="ECO:0000259" key="6">
    <source>
        <dbReference type="Pfam" id="PF01923"/>
    </source>
</evidence>
<keyword evidence="2 4" id="KW-0547">Nucleotide-binding</keyword>
<evidence type="ECO:0000256" key="1">
    <source>
        <dbReference type="ARBA" id="ARBA00022679"/>
    </source>
</evidence>
<evidence type="ECO:0000256" key="5">
    <source>
        <dbReference type="SAM" id="MobiDB-lite"/>
    </source>
</evidence>
<evidence type="ECO:0000256" key="4">
    <source>
        <dbReference type="RuleBase" id="RU366026"/>
    </source>
</evidence>
<dbReference type="EMBL" id="CP000613">
    <property type="protein sequence ID" value="ACI97772.1"/>
    <property type="molecule type" value="Genomic_DNA"/>
</dbReference>
<evidence type="ECO:0000313" key="7">
    <source>
        <dbReference type="EMBL" id="ACI97772.1"/>
    </source>
</evidence>
<reference evidence="7 8" key="1">
    <citation type="journal article" date="2010" name="BMC Genomics">
        <title>Metabolic flexibility revealed in the genome of the cyst-forming alpha-1 proteobacterium Rhodospirillum centenum.</title>
        <authorList>
            <person name="Lu Y.K."/>
            <person name="Marden J."/>
            <person name="Han M."/>
            <person name="Swingley W.D."/>
            <person name="Mastrian S.D."/>
            <person name="Chowdhury S.R."/>
            <person name="Hao J."/>
            <person name="Helmy T."/>
            <person name="Kim S."/>
            <person name="Kurdoglu A.A."/>
            <person name="Matthies H.J."/>
            <person name="Rollo D."/>
            <person name="Stothard P."/>
            <person name="Blankenship R.E."/>
            <person name="Bauer C.E."/>
            <person name="Touchman J.W."/>
        </authorList>
    </citation>
    <scope>NUCLEOTIDE SEQUENCE [LARGE SCALE GENOMIC DNA]</scope>
    <source>
        <strain evidence="8">ATCC 51521 / SW</strain>
    </source>
</reference>
<gene>
    <name evidence="7" type="ordered locus">RC1_0324</name>
</gene>
<evidence type="ECO:0000256" key="3">
    <source>
        <dbReference type="ARBA" id="ARBA00022840"/>
    </source>
</evidence>
<dbReference type="InterPro" id="IPR036451">
    <property type="entry name" value="CblAdoTrfase-like_sf"/>
</dbReference>
<keyword evidence="8" id="KW-1185">Reference proteome</keyword>
<dbReference type="InterPro" id="IPR016030">
    <property type="entry name" value="CblAdoTrfase-like"/>
</dbReference>
<comment type="catalytic activity">
    <reaction evidence="4">
        <text>2 cob(II)alamin + reduced [electron-transfer flavoprotein] + 2 ATP = 2 adenosylcob(III)alamin + 2 triphosphate + oxidized [electron-transfer flavoprotein] + 3 H(+)</text>
        <dbReference type="Rhea" id="RHEA:28671"/>
        <dbReference type="Rhea" id="RHEA-COMP:10685"/>
        <dbReference type="Rhea" id="RHEA-COMP:10686"/>
        <dbReference type="ChEBI" id="CHEBI:15378"/>
        <dbReference type="ChEBI" id="CHEBI:16304"/>
        <dbReference type="ChEBI" id="CHEBI:18036"/>
        <dbReference type="ChEBI" id="CHEBI:18408"/>
        <dbReference type="ChEBI" id="CHEBI:30616"/>
        <dbReference type="ChEBI" id="CHEBI:57692"/>
        <dbReference type="ChEBI" id="CHEBI:58307"/>
        <dbReference type="EC" id="2.5.1.17"/>
    </reaction>
</comment>
<dbReference type="NCBIfam" id="TIGR00636">
    <property type="entry name" value="PduO_Nterm"/>
    <property type="match status" value="1"/>
</dbReference>
<organism evidence="7 8">
    <name type="scientific">Rhodospirillum centenum (strain ATCC 51521 / SW)</name>
    <dbReference type="NCBI Taxonomy" id="414684"/>
    <lineage>
        <taxon>Bacteria</taxon>
        <taxon>Pseudomonadati</taxon>
        <taxon>Pseudomonadota</taxon>
        <taxon>Alphaproteobacteria</taxon>
        <taxon>Rhodospirillales</taxon>
        <taxon>Rhodospirillaceae</taxon>
        <taxon>Rhodospirillum</taxon>
    </lineage>
</organism>
<feature type="domain" description="Cobalamin adenosyltransferase-like" evidence="6">
    <location>
        <begin position="7"/>
        <end position="168"/>
    </location>
</feature>
<dbReference type="InterPro" id="IPR029499">
    <property type="entry name" value="PduO-typ"/>
</dbReference>
<keyword evidence="1 4" id="KW-0808">Transferase</keyword>
<dbReference type="PANTHER" id="PTHR12213">
    <property type="entry name" value="CORRINOID ADENOSYLTRANSFERASE"/>
    <property type="match status" value="1"/>
</dbReference>
<dbReference type="Pfam" id="PF01923">
    <property type="entry name" value="Cob_adeno_trans"/>
    <property type="match status" value="1"/>
</dbReference>
<name>B6IQN6_RHOCS</name>
<dbReference type="GO" id="GO:0005524">
    <property type="term" value="F:ATP binding"/>
    <property type="evidence" value="ECO:0007669"/>
    <property type="project" value="UniProtKB-UniRule"/>
</dbReference>
<dbReference type="GO" id="GO:0008817">
    <property type="term" value="F:corrinoid adenosyltransferase activity"/>
    <property type="evidence" value="ECO:0007669"/>
    <property type="project" value="UniProtKB-UniRule"/>
</dbReference>
<comment type="catalytic activity">
    <reaction evidence="4">
        <text>2 cob(II)yrinate a,c diamide + reduced [electron-transfer flavoprotein] + 2 ATP = 2 adenosylcob(III)yrinate a,c-diamide + 2 triphosphate + oxidized [electron-transfer flavoprotein] + 3 H(+)</text>
        <dbReference type="Rhea" id="RHEA:11528"/>
        <dbReference type="Rhea" id="RHEA-COMP:10685"/>
        <dbReference type="Rhea" id="RHEA-COMP:10686"/>
        <dbReference type="ChEBI" id="CHEBI:15378"/>
        <dbReference type="ChEBI" id="CHEBI:18036"/>
        <dbReference type="ChEBI" id="CHEBI:30616"/>
        <dbReference type="ChEBI" id="CHEBI:57692"/>
        <dbReference type="ChEBI" id="CHEBI:58307"/>
        <dbReference type="ChEBI" id="CHEBI:58503"/>
        <dbReference type="ChEBI" id="CHEBI:58537"/>
        <dbReference type="EC" id="2.5.1.17"/>
    </reaction>
</comment>
<keyword evidence="3 4" id="KW-0067">ATP-binding</keyword>
<dbReference type="Gene3D" id="1.20.1200.10">
    <property type="entry name" value="Cobalamin adenosyltransferase-like"/>
    <property type="match status" value="1"/>
</dbReference>
<proteinExistence type="inferred from homology"/>
<protein>
    <recommendedName>
        <fullName evidence="4">Corrinoid adenosyltransferase</fullName>
        <ecNumber evidence="4">2.5.1.17</ecNumber>
    </recommendedName>
    <alternativeName>
        <fullName evidence="4">Cob(II)alamin adenosyltransferase</fullName>
    </alternativeName>
    <alternativeName>
        <fullName evidence="4">Cob(II)yrinic acid a,c-diamide adenosyltransferase</fullName>
    </alternativeName>
    <alternativeName>
        <fullName evidence="4">Cobinamide/cobalamin adenosyltransferase</fullName>
    </alternativeName>
</protein>
<dbReference type="UniPathway" id="UPA00148">
    <property type="reaction ID" value="UER00233"/>
</dbReference>
<dbReference type="KEGG" id="rce:RC1_0324"/>
<comment type="similarity">
    <text evidence="4">Belongs to the Cob(I)alamin adenosyltransferase family.</text>
</comment>
<dbReference type="STRING" id="414684.RC1_0324"/>
<sequence>MSKTKVVTRTGDGGETSLGRGVRVPKCSDRVEAYGSVDEVGAMIGVLRSMLEDNAAVDARLRAIQIDLYNICADLHMPGEAGAALRIDGSGLERIEAELGEMNEGLPRLANFVLAGGTRAAAFAHLTRTVTRRAERRVVALARAEEVNPEVLRYMNRLSDYLFILARTLNENGAKDDLWAPRGVR</sequence>
<dbReference type="RefSeq" id="WP_012565563.1">
    <property type="nucleotide sequence ID" value="NC_011420.2"/>
</dbReference>
<dbReference type="AlphaFoldDB" id="B6IQN6"/>
<evidence type="ECO:0000256" key="2">
    <source>
        <dbReference type="ARBA" id="ARBA00022741"/>
    </source>
</evidence>
<dbReference type="GO" id="GO:0009236">
    <property type="term" value="P:cobalamin biosynthetic process"/>
    <property type="evidence" value="ECO:0007669"/>
    <property type="project" value="UniProtKB-UniRule"/>
</dbReference>
<dbReference type="EC" id="2.5.1.17" evidence="4"/>